<keyword evidence="1" id="KW-1133">Transmembrane helix</keyword>
<dbReference type="Proteomes" id="UP000292580">
    <property type="component" value="Unassembled WGS sequence"/>
</dbReference>
<accession>A0A483CUL5</accession>
<protein>
    <recommendedName>
        <fullName evidence="4">PGF-pre-PGF domain-containing protein</fullName>
    </recommendedName>
</protein>
<sequence>MTFSITDTSIARITVDAKDQISGMLLTVQKAGLPTGMAMPDGEVYEIEQITVYRADSASIAGAELTFAVESSWLTAHGLTTADVALMHEVDGAWQTLETTFVEERDGKAYFTARTPGFSYFAIVGVKGAAIPAETTPVPVTTSAPAAEATTVPATTAPATTPAQSPVFWALPFIALGALLILRRK</sequence>
<dbReference type="AlphaFoldDB" id="A0A483CUL5"/>
<reference evidence="2 3" key="1">
    <citation type="submission" date="2017-11" db="EMBL/GenBank/DDBJ databases">
        <title>Isolation and Characterization of Methanofollis Species from Methane Seep Offshore SW Taiwan.</title>
        <authorList>
            <person name="Teng N.-H."/>
            <person name="Lai M.-C."/>
            <person name="Chen S.-C."/>
        </authorList>
    </citation>
    <scope>NUCLEOTIDE SEQUENCE [LARGE SCALE GENOMIC DNA]</scope>
    <source>
        <strain evidence="2 3">FWC-SCC2</strain>
    </source>
</reference>
<dbReference type="NCBIfam" id="TIGR04213">
    <property type="entry name" value="PGF_pre_PGF"/>
    <property type="match status" value="1"/>
</dbReference>
<organism evidence="2 3">
    <name type="scientific">Methanofollis fontis</name>
    <dbReference type="NCBI Taxonomy" id="2052832"/>
    <lineage>
        <taxon>Archaea</taxon>
        <taxon>Methanobacteriati</taxon>
        <taxon>Methanobacteriota</taxon>
        <taxon>Stenosarchaea group</taxon>
        <taxon>Methanomicrobia</taxon>
        <taxon>Methanomicrobiales</taxon>
        <taxon>Methanomicrobiaceae</taxon>
        <taxon>Methanofollis</taxon>
    </lineage>
</organism>
<keyword evidence="3" id="KW-1185">Reference proteome</keyword>
<proteinExistence type="predicted"/>
<feature type="transmembrane region" description="Helical" evidence="1">
    <location>
        <begin position="166"/>
        <end position="182"/>
    </location>
</feature>
<evidence type="ECO:0000256" key="1">
    <source>
        <dbReference type="SAM" id="Phobius"/>
    </source>
</evidence>
<name>A0A483CUL5_9EURY</name>
<evidence type="ECO:0008006" key="4">
    <source>
        <dbReference type="Google" id="ProtNLM"/>
    </source>
</evidence>
<evidence type="ECO:0000313" key="3">
    <source>
        <dbReference type="Proteomes" id="UP000292580"/>
    </source>
</evidence>
<keyword evidence="1" id="KW-0472">Membrane</keyword>
<comment type="caution">
    <text evidence="2">The sequence shown here is derived from an EMBL/GenBank/DDBJ whole genome shotgun (WGS) entry which is preliminary data.</text>
</comment>
<evidence type="ECO:0000313" key="2">
    <source>
        <dbReference type="EMBL" id="TAJ45018.1"/>
    </source>
</evidence>
<gene>
    <name evidence="2" type="ORF">CUJ86_04365</name>
</gene>
<keyword evidence="1" id="KW-0812">Transmembrane</keyword>
<dbReference type="InterPro" id="IPR026453">
    <property type="entry name" value="PGF_pre_PGF"/>
</dbReference>
<dbReference type="EMBL" id="PGCL01000002">
    <property type="protein sequence ID" value="TAJ45018.1"/>
    <property type="molecule type" value="Genomic_DNA"/>
</dbReference>